<dbReference type="Gene3D" id="3.30.450.40">
    <property type="match status" value="2"/>
</dbReference>
<dbReference type="Pfam" id="PF07228">
    <property type="entry name" value="SpoIIE"/>
    <property type="match status" value="1"/>
</dbReference>
<evidence type="ECO:0000259" key="3">
    <source>
        <dbReference type="SMART" id="SM00065"/>
    </source>
</evidence>
<dbReference type="SUPFAM" id="SSF55781">
    <property type="entry name" value="GAF domain-like"/>
    <property type="match status" value="1"/>
</dbReference>
<dbReference type="GO" id="GO:0016791">
    <property type="term" value="F:phosphatase activity"/>
    <property type="evidence" value="ECO:0007669"/>
    <property type="project" value="TreeGrafter"/>
</dbReference>
<evidence type="ECO:0000256" key="1">
    <source>
        <dbReference type="ARBA" id="ARBA00022801"/>
    </source>
</evidence>
<comment type="caution">
    <text evidence="5">The sequence shown here is derived from an EMBL/GenBank/DDBJ whole genome shotgun (WGS) entry which is preliminary data.</text>
</comment>
<keyword evidence="1" id="KW-0378">Hydrolase</keyword>
<feature type="compositionally biased region" description="Pro residues" evidence="2">
    <location>
        <begin position="339"/>
        <end position="348"/>
    </location>
</feature>
<dbReference type="EMBL" id="BMML01000006">
    <property type="protein sequence ID" value="GGN05991.1"/>
    <property type="molecule type" value="Genomic_DNA"/>
</dbReference>
<dbReference type="PANTHER" id="PTHR43156:SF2">
    <property type="entry name" value="STAGE II SPORULATION PROTEIN E"/>
    <property type="match status" value="1"/>
</dbReference>
<accession>A0A918CR54</accession>
<reference evidence="5" key="2">
    <citation type="submission" date="2020-09" db="EMBL/GenBank/DDBJ databases">
        <authorList>
            <person name="Sun Q."/>
            <person name="Zhou Y."/>
        </authorList>
    </citation>
    <scope>NUCLEOTIDE SEQUENCE</scope>
    <source>
        <strain evidence="5">CGMCC 4.7110</strain>
    </source>
</reference>
<dbReference type="InterPro" id="IPR003018">
    <property type="entry name" value="GAF"/>
</dbReference>
<dbReference type="AlphaFoldDB" id="A0A918CR54"/>
<dbReference type="Gene3D" id="3.30.565.10">
    <property type="entry name" value="Histidine kinase-like ATPase, C-terminal domain"/>
    <property type="match status" value="1"/>
</dbReference>
<organism evidence="5 6">
    <name type="scientific">Streptomyces fuscichromogenes</name>
    <dbReference type="NCBI Taxonomy" id="1324013"/>
    <lineage>
        <taxon>Bacteria</taxon>
        <taxon>Bacillati</taxon>
        <taxon>Actinomycetota</taxon>
        <taxon>Actinomycetes</taxon>
        <taxon>Kitasatosporales</taxon>
        <taxon>Streptomycetaceae</taxon>
        <taxon>Streptomyces</taxon>
    </lineage>
</organism>
<dbReference type="InterPro" id="IPR003594">
    <property type="entry name" value="HATPase_dom"/>
</dbReference>
<evidence type="ECO:0000256" key="2">
    <source>
        <dbReference type="SAM" id="MobiDB-lite"/>
    </source>
</evidence>
<feature type="domain" description="GAF" evidence="3">
    <location>
        <begin position="389"/>
        <end position="554"/>
    </location>
</feature>
<gene>
    <name evidence="5" type="ORF">GCM10011578_029970</name>
</gene>
<sequence length="920" mass="98245">MSPGVGKQAEVAVEWDDTEALSHAHDRFLGSRPVGGRVREPVLRSWQRSRSRGVAADHIDVLYHQDLDFGGLLDQLAGPVLDDLASRVSGIKVCIALCDEQARVLARRVGEPSLNGFLDTIQLAPGFGFPEPGVGTNGMGTALAARRPSFICGREHYADIMRPFACAATPIRDPLSGRILGALDLTCDHKDAEVSMLDLVSETAELIEQRLLGQIRGRERALLQSYLRARRQAGLAADRSGPPVRTGLLPDDRLEQRDRILLLEKAAEMISTGRTGLTEAGLAHGRVAVLLSRPVHSPTGMTGLAVEAVLPDGALRRLDSTAARPAEPIVEPADSPGVREPPAPPRSPPAATRWLVAVGEAGVGRLALLSRQRLSLLTEAGCRIGSTLDVTRTAEELTEVVVPKFADFAAVDLSDAVLGGEEPPGPGEATRRVALRGVRANSSLHEVGTLITPAPATPQAISLTTEESILEPDLNAAPGWTTQDPARAARIREAGIHSLITVPLRARGAVLGVVSFYRSEQPGPFEGDDLSLAEELVSRAAVCIDNARRYTREHSAALALQTSLLLHEVPEQNAVEVAHRYLPARGGASGDWFDVIPLSGARVALVVGDVVGRGVRASATMGRLCTAVRNFSDLDLPTDEVLAHLDDLVARLELEQEGRGRAGEVIAGATCLYAVYDPACRRLTMANAGNPAPVLVRPDGTVDRPEVPTGPPLGLGGGPFETVDVELDEGSELVLFTNGLFRDRSWDADTMLTAMRDVLAGPARTPEQVCRTLLETLLPSGPQDDVALLVARTRALDDSQVARWDLPVDPAAVSGLRSAVTGQLVDWGLEELAFATELAVSELATNAIRYGGPPIQVRLLRDRALVCEVTDGSSTSPRLRRAKSTDEGGRGLFLVAQLTSRWGTRYTGDGKVIWAEQPYP</sequence>
<dbReference type="Pfam" id="PF13581">
    <property type="entry name" value="HATPase_c_2"/>
    <property type="match status" value="1"/>
</dbReference>
<dbReference type="PANTHER" id="PTHR43156">
    <property type="entry name" value="STAGE II SPORULATION PROTEIN E-RELATED"/>
    <property type="match status" value="1"/>
</dbReference>
<feature type="region of interest" description="Disordered" evidence="2">
    <location>
        <begin position="321"/>
        <end position="349"/>
    </location>
</feature>
<protein>
    <recommendedName>
        <fullName evidence="7">Magnesium or manganese-dependent protein phosphatase</fullName>
    </recommendedName>
</protein>
<keyword evidence="6" id="KW-1185">Reference proteome</keyword>
<name>A0A918CR54_9ACTN</name>
<dbReference type="RefSeq" id="WP_229713019.1">
    <property type="nucleotide sequence ID" value="NZ_BMML01000006.1"/>
</dbReference>
<dbReference type="InterPro" id="IPR036457">
    <property type="entry name" value="PPM-type-like_dom_sf"/>
</dbReference>
<dbReference type="SMART" id="SM00065">
    <property type="entry name" value="GAF"/>
    <property type="match status" value="1"/>
</dbReference>
<dbReference type="SUPFAM" id="SSF55874">
    <property type="entry name" value="ATPase domain of HSP90 chaperone/DNA topoisomerase II/histidine kinase"/>
    <property type="match status" value="1"/>
</dbReference>
<dbReference type="InterPro" id="IPR036890">
    <property type="entry name" value="HATPase_C_sf"/>
</dbReference>
<dbReference type="CDD" id="cd16936">
    <property type="entry name" value="HATPase_RsbW-like"/>
    <property type="match status" value="1"/>
</dbReference>
<dbReference type="SMART" id="SM00331">
    <property type="entry name" value="PP2C_SIG"/>
    <property type="match status" value="1"/>
</dbReference>
<dbReference type="InterPro" id="IPR001932">
    <property type="entry name" value="PPM-type_phosphatase-like_dom"/>
</dbReference>
<reference evidence="5" key="1">
    <citation type="journal article" date="2014" name="Int. J. Syst. Evol. Microbiol.">
        <title>Complete genome sequence of Corynebacterium casei LMG S-19264T (=DSM 44701T), isolated from a smear-ripened cheese.</title>
        <authorList>
            <consortium name="US DOE Joint Genome Institute (JGI-PGF)"/>
            <person name="Walter F."/>
            <person name="Albersmeier A."/>
            <person name="Kalinowski J."/>
            <person name="Ruckert C."/>
        </authorList>
    </citation>
    <scope>NUCLEOTIDE SEQUENCE</scope>
    <source>
        <strain evidence="5">CGMCC 4.7110</strain>
    </source>
</reference>
<dbReference type="InterPro" id="IPR052016">
    <property type="entry name" value="Bact_Sigma-Reg"/>
</dbReference>
<proteinExistence type="predicted"/>
<dbReference type="SUPFAM" id="SSF81606">
    <property type="entry name" value="PP2C-like"/>
    <property type="match status" value="1"/>
</dbReference>
<evidence type="ECO:0000259" key="4">
    <source>
        <dbReference type="SMART" id="SM00331"/>
    </source>
</evidence>
<dbReference type="FunFam" id="3.30.450.40:FF:000035">
    <property type="entry name" value="PAS sensor protein"/>
    <property type="match status" value="1"/>
</dbReference>
<evidence type="ECO:0000313" key="5">
    <source>
        <dbReference type="EMBL" id="GGN05991.1"/>
    </source>
</evidence>
<dbReference type="InterPro" id="IPR029016">
    <property type="entry name" value="GAF-like_dom_sf"/>
</dbReference>
<evidence type="ECO:0008006" key="7">
    <source>
        <dbReference type="Google" id="ProtNLM"/>
    </source>
</evidence>
<dbReference type="FunFam" id="3.30.565.10:FF:000028">
    <property type="entry name" value="PAS sensor protein"/>
    <property type="match status" value="1"/>
</dbReference>
<feature type="domain" description="PPM-type phosphatase" evidence="4">
    <location>
        <begin position="572"/>
        <end position="793"/>
    </location>
</feature>
<dbReference type="Proteomes" id="UP000653411">
    <property type="component" value="Unassembled WGS sequence"/>
</dbReference>
<dbReference type="Gene3D" id="3.60.40.10">
    <property type="entry name" value="PPM-type phosphatase domain"/>
    <property type="match status" value="1"/>
</dbReference>
<evidence type="ECO:0000313" key="6">
    <source>
        <dbReference type="Proteomes" id="UP000653411"/>
    </source>
</evidence>
<dbReference type="Pfam" id="PF01590">
    <property type="entry name" value="GAF"/>
    <property type="match status" value="2"/>
</dbReference>